<proteinExistence type="predicted"/>
<reference evidence="2 3" key="1">
    <citation type="submission" date="2019-04" db="EMBL/GenBank/DDBJ databases">
        <title>An improved genome assembly and genetic linkage map for asparagus bean, Vigna unguiculata ssp. sesquipedialis.</title>
        <authorList>
            <person name="Xia Q."/>
            <person name="Zhang R."/>
            <person name="Dong Y."/>
        </authorList>
    </citation>
    <scope>NUCLEOTIDE SEQUENCE [LARGE SCALE GENOMIC DNA]</scope>
    <source>
        <tissue evidence="2">Leaf</tissue>
    </source>
</reference>
<sequence>MRKRLHQVSVLLPPNIDSAESGNMEYSPDRSQVPLAQARKSSLGERLSRSGERDRDLAQASPARLGEASHRNRDPKIRRKKGELRKLKFNLRVRMDRTAWGGGSVVISGDIAVAERMKTRFKN</sequence>
<feature type="region of interest" description="Disordered" evidence="1">
    <location>
        <begin position="13"/>
        <end position="82"/>
    </location>
</feature>
<feature type="compositionally biased region" description="Basic and acidic residues" evidence="1">
    <location>
        <begin position="42"/>
        <end position="57"/>
    </location>
</feature>
<evidence type="ECO:0000313" key="2">
    <source>
        <dbReference type="EMBL" id="QCE04237.1"/>
    </source>
</evidence>
<accession>A0A4D6MWG3</accession>
<name>A0A4D6MWG3_VIGUN</name>
<organism evidence="2 3">
    <name type="scientific">Vigna unguiculata</name>
    <name type="common">Cowpea</name>
    <dbReference type="NCBI Taxonomy" id="3917"/>
    <lineage>
        <taxon>Eukaryota</taxon>
        <taxon>Viridiplantae</taxon>
        <taxon>Streptophyta</taxon>
        <taxon>Embryophyta</taxon>
        <taxon>Tracheophyta</taxon>
        <taxon>Spermatophyta</taxon>
        <taxon>Magnoliopsida</taxon>
        <taxon>eudicotyledons</taxon>
        <taxon>Gunneridae</taxon>
        <taxon>Pentapetalae</taxon>
        <taxon>rosids</taxon>
        <taxon>fabids</taxon>
        <taxon>Fabales</taxon>
        <taxon>Fabaceae</taxon>
        <taxon>Papilionoideae</taxon>
        <taxon>50 kb inversion clade</taxon>
        <taxon>NPAAA clade</taxon>
        <taxon>indigoferoid/millettioid clade</taxon>
        <taxon>Phaseoleae</taxon>
        <taxon>Vigna</taxon>
    </lineage>
</organism>
<protein>
    <submittedName>
        <fullName evidence="2">Uncharacterized protein</fullName>
    </submittedName>
</protein>
<dbReference type="AlphaFoldDB" id="A0A4D6MWG3"/>
<evidence type="ECO:0000256" key="1">
    <source>
        <dbReference type="SAM" id="MobiDB-lite"/>
    </source>
</evidence>
<keyword evidence="3" id="KW-1185">Reference proteome</keyword>
<dbReference type="EMBL" id="CP039352">
    <property type="protein sequence ID" value="QCE04237.1"/>
    <property type="molecule type" value="Genomic_DNA"/>
</dbReference>
<gene>
    <name evidence="2" type="ORF">DEO72_LG8g2271</name>
</gene>
<evidence type="ECO:0000313" key="3">
    <source>
        <dbReference type="Proteomes" id="UP000501690"/>
    </source>
</evidence>
<dbReference type="Proteomes" id="UP000501690">
    <property type="component" value="Linkage Group LG8"/>
</dbReference>